<protein>
    <submittedName>
        <fullName evidence="2">Uncharacterized protein</fullName>
    </submittedName>
</protein>
<dbReference type="PANTHER" id="PTHR40132">
    <property type="entry name" value="PRE-MRNA-SPLICING FACTOR 38B"/>
    <property type="match status" value="1"/>
</dbReference>
<evidence type="ECO:0000313" key="2">
    <source>
        <dbReference type="EMBL" id="KAF1797511.1"/>
    </source>
</evidence>
<organism evidence="2 3">
    <name type="scientific">Mucor circinelloides f. lusitanicus</name>
    <name type="common">Mucor racemosus var. lusitanicus</name>
    <dbReference type="NCBI Taxonomy" id="29924"/>
    <lineage>
        <taxon>Eukaryota</taxon>
        <taxon>Fungi</taxon>
        <taxon>Fungi incertae sedis</taxon>
        <taxon>Mucoromycota</taxon>
        <taxon>Mucoromycotina</taxon>
        <taxon>Mucoromycetes</taxon>
        <taxon>Mucorales</taxon>
        <taxon>Mucorineae</taxon>
        <taxon>Mucoraceae</taxon>
        <taxon>Mucor</taxon>
    </lineage>
</organism>
<feature type="region of interest" description="Disordered" evidence="1">
    <location>
        <begin position="118"/>
        <end position="214"/>
    </location>
</feature>
<feature type="compositionally biased region" description="Basic residues" evidence="1">
    <location>
        <begin position="172"/>
        <end position="194"/>
    </location>
</feature>
<dbReference type="PANTHER" id="PTHR40132:SF1">
    <property type="entry name" value="PRE-MRNA-SPLICING FACTOR 38B"/>
    <property type="match status" value="1"/>
</dbReference>
<dbReference type="Proteomes" id="UP000469890">
    <property type="component" value="Unassembled WGS sequence"/>
</dbReference>
<comment type="caution">
    <text evidence="2">The sequence shown here is derived from an EMBL/GenBank/DDBJ whole genome shotgun (WGS) entry which is preliminary data.</text>
</comment>
<reference evidence="2 3" key="1">
    <citation type="submission" date="2019-09" db="EMBL/GenBank/DDBJ databases">
        <authorList>
            <consortium name="DOE Joint Genome Institute"/>
            <person name="Mondo S.J."/>
            <person name="Navarro-Mendoza M.I."/>
            <person name="Perez-Arques C."/>
            <person name="Panchal S."/>
            <person name="Nicolas F.E."/>
            <person name="Ganguly P."/>
            <person name="Pangilinan J."/>
            <person name="Grigoriev I."/>
            <person name="Heitman J."/>
            <person name="Sanya K."/>
            <person name="Garre V."/>
        </authorList>
    </citation>
    <scope>NUCLEOTIDE SEQUENCE [LARGE SCALE GENOMIC DNA]</scope>
    <source>
        <strain evidence="2 3">MU402</strain>
    </source>
</reference>
<accession>A0A8H4B8S5</accession>
<dbReference type="EMBL" id="JAAECE010000009">
    <property type="protein sequence ID" value="KAF1797511.1"/>
    <property type="molecule type" value="Genomic_DNA"/>
</dbReference>
<feature type="compositionally biased region" description="Basic residues" evidence="1">
    <location>
        <begin position="249"/>
        <end position="262"/>
    </location>
</feature>
<feature type="compositionally biased region" description="Basic and acidic residues" evidence="1">
    <location>
        <begin position="151"/>
        <end position="171"/>
    </location>
</feature>
<evidence type="ECO:0000256" key="1">
    <source>
        <dbReference type="SAM" id="MobiDB-lite"/>
    </source>
</evidence>
<name>A0A8H4B8S5_MUCCL</name>
<sequence>MKKDPVAFHHFFVAMPPKKTNAVNSVVSDLIRAAAGAGARNVSDEDVDKYVADLILKEAEEKRKKYNQVGVKAYQPDTPPINKPKPNTRFLLNMVKATDSHNQAVIRANEENVAKLRQERLERERKQREESRRKDDERRRSRHHRHHREDRHHDSKSRSATRESPSPERPHSSRHKRHRSRSRSPSKKDSKRHKHDQEKEKPLQFKGRGKVKINSSMDKYFSKGYDPLLDVASDKEDDYVFALNQDKDKKKRKSKKKKKKSKKSSDTDSDSSVDIGPPPPAVRAWDVGKASSS</sequence>
<dbReference type="AlphaFoldDB" id="A0A8H4B8S5"/>
<evidence type="ECO:0000313" key="3">
    <source>
        <dbReference type="Proteomes" id="UP000469890"/>
    </source>
</evidence>
<feature type="compositionally biased region" description="Basic and acidic residues" evidence="1">
    <location>
        <begin position="118"/>
        <end position="139"/>
    </location>
</feature>
<proteinExistence type="predicted"/>
<feature type="region of interest" description="Disordered" evidence="1">
    <location>
        <begin position="242"/>
        <end position="293"/>
    </location>
</feature>
<feature type="compositionally biased region" description="Basic residues" evidence="1">
    <location>
        <begin position="140"/>
        <end position="150"/>
    </location>
</feature>
<gene>
    <name evidence="2" type="ORF">FB192DRAFT_1400251</name>
</gene>